<evidence type="ECO:0000256" key="1">
    <source>
        <dbReference type="SAM" id="MobiDB-lite"/>
    </source>
</evidence>
<dbReference type="EMBL" id="JH159155">
    <property type="protein sequence ID" value="EGZ15657.1"/>
    <property type="molecule type" value="Genomic_DNA"/>
</dbReference>
<dbReference type="KEGG" id="psoj:PHYSODRAFT_390872"/>
<dbReference type="KEGG" id="psoj:PHYSODRAFT_454980"/>
<dbReference type="EMBL" id="JH159155">
    <property type="protein sequence ID" value="EGZ15660.1"/>
    <property type="molecule type" value="Genomic_DNA"/>
</dbReference>
<feature type="non-terminal residue" evidence="3">
    <location>
        <position position="58"/>
    </location>
</feature>
<reference evidence="3" key="2">
    <citation type="submission" date="2011-09" db="EMBL/GenBank/DDBJ databases">
        <authorList>
            <consortium name="US DOE Joint Genome Institute (JGI-PGF)"/>
            <person name="Aerts A."/>
            <person name="Grimwood J."/>
            <person name="Schmutz J."/>
            <person name="Lucas S."/>
            <person name="Hammon N."/>
            <person name="Glavina del Rio T."/>
            <person name="Dalin E."/>
            <person name="Tice H."/>
            <person name="Pitluck S."/>
            <person name="Dehal P."/>
            <person name="Chapman J."/>
            <person name="Putman N.H."/>
            <person name="Salamov A.A."/>
            <person name="Terry A."/>
            <person name="Rokhsar D.S."/>
            <person name="Boore J.L."/>
            <person name="Tripathy S."/>
            <person name="Tyler B.M."/>
            <person name="Grigoriev I.V."/>
        </authorList>
    </citation>
    <scope>NUCLEOTIDE SEQUENCE</scope>
    <source>
        <strain evidence="3">P6497</strain>
    </source>
</reference>
<name>G4ZMM5_PHYSP</name>
<protein>
    <submittedName>
        <fullName evidence="3">Uncharacterized protein</fullName>
    </submittedName>
</protein>
<dbReference type="RefSeq" id="XP_009529406.1">
    <property type="nucleotide sequence ID" value="XM_009531111.1"/>
</dbReference>
<accession>G4ZMM5</accession>
<keyword evidence="4" id="KW-1185">Reference proteome</keyword>
<sequence length="58" mass="6150">LPAAAPQIKPMDLPVSAPWPPNSPTEPSLEPVVLAELRPGVIDNLSLLPTELSPTRTD</sequence>
<dbReference type="GeneID" id="20651091"/>
<reference evidence="3 4" key="1">
    <citation type="journal article" date="2006" name="Science">
        <title>Phytophthora genome sequences uncover evolutionary origins and mechanisms of pathogenesis.</title>
        <authorList>
            <person name="Tyler B.M."/>
            <person name="Tripathy S."/>
            <person name="Zhang X."/>
            <person name="Dehal P."/>
            <person name="Jiang R.H."/>
            <person name="Aerts A."/>
            <person name="Arredondo F.D."/>
            <person name="Baxter L."/>
            <person name="Bensasson D."/>
            <person name="Beynon J.L."/>
            <person name="Chapman J."/>
            <person name="Damasceno C.M."/>
            <person name="Dorrance A.E."/>
            <person name="Dou D."/>
            <person name="Dickerman A.W."/>
            <person name="Dubchak I.L."/>
            <person name="Garbelotto M."/>
            <person name="Gijzen M."/>
            <person name="Gordon S.G."/>
            <person name="Govers F."/>
            <person name="Grunwald N.J."/>
            <person name="Huang W."/>
            <person name="Ivors K.L."/>
            <person name="Jones R.W."/>
            <person name="Kamoun S."/>
            <person name="Krampis K."/>
            <person name="Lamour K.H."/>
            <person name="Lee M.K."/>
            <person name="McDonald W.H."/>
            <person name="Medina M."/>
            <person name="Meijer H.J."/>
            <person name="Nordberg E.K."/>
            <person name="Maclean D.J."/>
            <person name="Ospina-Giraldo M.D."/>
            <person name="Morris P.F."/>
            <person name="Phuntumart V."/>
            <person name="Putnam N.H."/>
            <person name="Rash S."/>
            <person name="Rose J.K."/>
            <person name="Sakihama Y."/>
            <person name="Salamov A.A."/>
            <person name="Savidor A."/>
            <person name="Scheuring C.F."/>
            <person name="Smith B.M."/>
            <person name="Sobral B.W."/>
            <person name="Terry A."/>
            <person name="Torto-Alalibo T.A."/>
            <person name="Win J."/>
            <person name="Xu Z."/>
            <person name="Zhang H."/>
            <person name="Grigoriev I.V."/>
            <person name="Rokhsar D.S."/>
            <person name="Boore J.L."/>
        </authorList>
    </citation>
    <scope>NUCLEOTIDE SEQUENCE [LARGE SCALE GENOMIC DNA]</scope>
    <source>
        <strain evidence="3 4">P6497</strain>
    </source>
</reference>
<evidence type="ECO:0000313" key="4">
    <source>
        <dbReference type="Proteomes" id="UP000002640"/>
    </source>
</evidence>
<feature type="non-terminal residue" evidence="3">
    <location>
        <position position="1"/>
    </location>
</feature>
<organism evidence="4">
    <name type="scientific">Phytophthora sojae (strain P6497)</name>
    <name type="common">Soybean stem and root rot agent</name>
    <name type="synonym">Phytophthora megasperma f. sp. glycines</name>
    <dbReference type="NCBI Taxonomy" id="1094619"/>
    <lineage>
        <taxon>Eukaryota</taxon>
        <taxon>Sar</taxon>
        <taxon>Stramenopiles</taxon>
        <taxon>Oomycota</taxon>
        <taxon>Peronosporomycetes</taxon>
        <taxon>Peronosporales</taxon>
        <taxon>Peronosporaceae</taxon>
        <taxon>Phytophthora</taxon>
    </lineage>
</organism>
<dbReference type="AlphaFoldDB" id="G4ZMM5"/>
<dbReference type="GeneID" id="20653051"/>
<evidence type="ECO:0000313" key="3">
    <source>
        <dbReference type="EMBL" id="EGZ15660.1"/>
    </source>
</evidence>
<dbReference type="InParanoid" id="G4ZMM5"/>
<proteinExistence type="predicted"/>
<dbReference type="RefSeq" id="XP_009529409.1">
    <property type="nucleotide sequence ID" value="XM_009531114.1"/>
</dbReference>
<gene>
    <name evidence="2" type="ORF">PHYSODRAFT_390872</name>
    <name evidence="3" type="ORF">PHYSODRAFT_454980</name>
</gene>
<dbReference type="Proteomes" id="UP000002640">
    <property type="component" value="Unassembled WGS sequence"/>
</dbReference>
<evidence type="ECO:0000313" key="2">
    <source>
        <dbReference type="EMBL" id="EGZ15657.1"/>
    </source>
</evidence>
<feature type="region of interest" description="Disordered" evidence="1">
    <location>
        <begin position="1"/>
        <end position="28"/>
    </location>
</feature>